<dbReference type="RefSeq" id="WP_048694247.1">
    <property type="nucleotide sequence ID" value="NZ_KQ130499.1"/>
</dbReference>
<dbReference type="InterPro" id="IPR042099">
    <property type="entry name" value="ANL_N_sf"/>
</dbReference>
<sequence>MTSLATPEKHIEAVDHNELINDLYPIIDHPLYGTVTSFKQTPYLMPAQLADFTNDTDFSAEATNLEICPACFFNTSGTTNRSKKIPFSDADLERQKIHEKIALSKLGMGKGDGVMSLGAPLPSISGWAIVNGSEATGARAINSSQIDYDEIFEKGQADQVTFVIGTPLVVKEIGKAIESEFGPLTKVLPNLTTAIIFGDVLPDALRAELKELWGFKNIYSLYGTVEADVVATECPNKLGEMELMSERLLFEFLPEFELAKERQNNLYTAQAKPIEQVQNGEFGEILISDLSRDTLPLIRYRIGDIIKVNRATGIHNAEKPSISVLGRSKNTVLLDDIALYEMQLDNAIKSWLGDEIVEWQLEQTSNAKPQQYQLRVQLKSKSIEAKHQQSFYPLLARQRPELAMLNLKQHIKIEQVKAFSQIEVKGDTKAQRIILLTK</sequence>
<dbReference type="Gene3D" id="3.40.50.12780">
    <property type="entry name" value="N-terminal domain of ligase-like"/>
    <property type="match status" value="1"/>
</dbReference>
<evidence type="ECO:0000313" key="2">
    <source>
        <dbReference type="EMBL" id="KMT64299.1"/>
    </source>
</evidence>
<keyword evidence="3" id="KW-1185">Reference proteome</keyword>
<feature type="domain" description="AMP-dependent synthetase/ligase" evidence="1">
    <location>
        <begin position="69"/>
        <end position="233"/>
    </location>
</feature>
<evidence type="ECO:0000259" key="1">
    <source>
        <dbReference type="Pfam" id="PF00501"/>
    </source>
</evidence>
<name>A0A0J8GSN1_9ALTE</name>
<dbReference type="InterPro" id="IPR000873">
    <property type="entry name" value="AMP-dep_synth/lig_dom"/>
</dbReference>
<protein>
    <recommendedName>
        <fullName evidence="1">AMP-dependent synthetase/ligase domain-containing protein</fullName>
    </recommendedName>
</protein>
<dbReference type="PANTHER" id="PTHR43845">
    <property type="entry name" value="BLR5969 PROTEIN"/>
    <property type="match status" value="1"/>
</dbReference>
<dbReference type="AlphaFoldDB" id="A0A0J8GSN1"/>
<organism evidence="2 3">
    <name type="scientific">Catenovulum maritimum</name>
    <dbReference type="NCBI Taxonomy" id="1513271"/>
    <lineage>
        <taxon>Bacteria</taxon>
        <taxon>Pseudomonadati</taxon>
        <taxon>Pseudomonadota</taxon>
        <taxon>Gammaproteobacteria</taxon>
        <taxon>Alteromonadales</taxon>
        <taxon>Alteromonadaceae</taxon>
        <taxon>Catenovulum</taxon>
    </lineage>
</organism>
<evidence type="ECO:0000313" key="3">
    <source>
        <dbReference type="Proteomes" id="UP000037600"/>
    </source>
</evidence>
<reference evidence="2 3" key="1">
    <citation type="submission" date="2015-04" db="EMBL/GenBank/DDBJ databases">
        <title>Draft Genome Sequence of the Novel Agar-Digesting Marine Bacterium Q1.</title>
        <authorList>
            <person name="Li Y."/>
            <person name="Li D."/>
            <person name="Chen G."/>
            <person name="Du Z."/>
        </authorList>
    </citation>
    <scope>NUCLEOTIDE SEQUENCE [LARGE SCALE GENOMIC DNA]</scope>
    <source>
        <strain evidence="2 3">Q1</strain>
    </source>
</reference>
<dbReference type="OrthoDB" id="580775at2"/>
<dbReference type="PANTHER" id="PTHR43845:SF1">
    <property type="entry name" value="BLR5969 PROTEIN"/>
    <property type="match status" value="1"/>
</dbReference>
<dbReference type="EMBL" id="LAZL01000027">
    <property type="protein sequence ID" value="KMT64299.1"/>
    <property type="molecule type" value="Genomic_DNA"/>
</dbReference>
<dbReference type="SUPFAM" id="SSF56801">
    <property type="entry name" value="Acetyl-CoA synthetase-like"/>
    <property type="match status" value="1"/>
</dbReference>
<proteinExistence type="predicted"/>
<accession>A0A0J8GSN1</accession>
<dbReference type="STRING" id="1513271.XM47_14985"/>
<dbReference type="Pfam" id="PF00501">
    <property type="entry name" value="AMP-binding"/>
    <property type="match status" value="1"/>
</dbReference>
<gene>
    <name evidence="2" type="ORF">XM47_14985</name>
</gene>
<dbReference type="Proteomes" id="UP000037600">
    <property type="component" value="Unassembled WGS sequence"/>
</dbReference>
<comment type="caution">
    <text evidence="2">The sequence shown here is derived from an EMBL/GenBank/DDBJ whole genome shotgun (WGS) entry which is preliminary data.</text>
</comment>